<dbReference type="AlphaFoldDB" id="Q6AMN9"/>
<keyword evidence="2" id="KW-1185">Reference proteome</keyword>
<proteinExistence type="predicted"/>
<evidence type="ECO:0008006" key="3">
    <source>
        <dbReference type="Google" id="ProtNLM"/>
    </source>
</evidence>
<dbReference type="STRING" id="177439.DP1657"/>
<dbReference type="Proteomes" id="UP000000602">
    <property type="component" value="Chromosome"/>
</dbReference>
<dbReference type="HOGENOM" id="CLU_1913705_0_0_7"/>
<dbReference type="RefSeq" id="WP_011188898.1">
    <property type="nucleotide sequence ID" value="NC_006138.1"/>
</dbReference>
<dbReference type="EMBL" id="CR522870">
    <property type="protein sequence ID" value="CAG36386.1"/>
    <property type="molecule type" value="Genomic_DNA"/>
</dbReference>
<organism evidence="1 2">
    <name type="scientific">Desulfotalea psychrophila (strain LSv54 / DSM 12343)</name>
    <dbReference type="NCBI Taxonomy" id="177439"/>
    <lineage>
        <taxon>Bacteria</taxon>
        <taxon>Pseudomonadati</taxon>
        <taxon>Thermodesulfobacteriota</taxon>
        <taxon>Desulfobulbia</taxon>
        <taxon>Desulfobulbales</taxon>
        <taxon>Desulfocapsaceae</taxon>
        <taxon>Desulfotalea</taxon>
    </lineage>
</organism>
<protein>
    <recommendedName>
        <fullName evidence="3">Flagellar protein FlgN</fullName>
    </recommendedName>
</protein>
<evidence type="ECO:0000313" key="2">
    <source>
        <dbReference type="Proteomes" id="UP000000602"/>
    </source>
</evidence>
<reference evidence="2" key="1">
    <citation type="journal article" date="2004" name="Environ. Microbiol.">
        <title>The genome of Desulfotalea psychrophila, a sulfate-reducing bacterium from permanently cold Arctic sediments.</title>
        <authorList>
            <person name="Rabus R."/>
            <person name="Ruepp A."/>
            <person name="Frickey T."/>
            <person name="Rattei T."/>
            <person name="Fartmann B."/>
            <person name="Stark M."/>
            <person name="Bauer M."/>
            <person name="Zibat A."/>
            <person name="Lombardot T."/>
            <person name="Becker I."/>
            <person name="Amann J."/>
            <person name="Gellner K."/>
            <person name="Teeling H."/>
            <person name="Leuschner W.D."/>
            <person name="Gloeckner F.-O."/>
            <person name="Lupas A.N."/>
            <person name="Amann R."/>
            <person name="Klenk H.-P."/>
        </authorList>
    </citation>
    <scope>NUCLEOTIDE SEQUENCE [LARGE SCALE GENOMIC DNA]</scope>
    <source>
        <strain evidence="2">DSM 12343 / LSv54</strain>
    </source>
</reference>
<accession>Q6AMN9</accession>
<sequence>MEESPISQLIKYGRQAEELALLLIEQVATMTVDELEKNSEKHLRLQNHIIELTEEIKDKTVSREETYQLDEAHEILARLIEHNKKITAAARNSQALLKNNMRCMGESRVALTGYSQSQISGKKAGRLINSSR</sequence>
<dbReference type="KEGG" id="dps:DP1657"/>
<name>Q6AMN9_DESPS</name>
<evidence type="ECO:0000313" key="1">
    <source>
        <dbReference type="EMBL" id="CAG36386.1"/>
    </source>
</evidence>
<gene>
    <name evidence="1" type="ordered locus">DP1657</name>
</gene>